<dbReference type="PANTHER" id="PTHR48062:SF21">
    <property type="entry name" value="RECEPTOR-LIKE PROTEIN 12"/>
    <property type="match status" value="1"/>
</dbReference>
<evidence type="ECO:0000313" key="13">
    <source>
        <dbReference type="EMBL" id="CAI9777397.1"/>
    </source>
</evidence>
<dbReference type="PANTHER" id="PTHR48062">
    <property type="entry name" value="RECEPTOR-LIKE PROTEIN 14"/>
    <property type="match status" value="1"/>
</dbReference>
<proteinExistence type="inferred from homology"/>
<keyword evidence="4" id="KW-0433">Leucine-rich repeat</keyword>
<evidence type="ECO:0000256" key="5">
    <source>
        <dbReference type="ARBA" id="ARBA00022692"/>
    </source>
</evidence>
<evidence type="ECO:0000256" key="2">
    <source>
        <dbReference type="ARBA" id="ARBA00009592"/>
    </source>
</evidence>
<comment type="similarity">
    <text evidence="2">Belongs to the RLP family.</text>
</comment>
<evidence type="ECO:0000256" key="11">
    <source>
        <dbReference type="SAM" id="SignalP"/>
    </source>
</evidence>
<dbReference type="InterPro" id="IPR051502">
    <property type="entry name" value="RLP_Defense_Trigger"/>
</dbReference>
<feature type="signal peptide" evidence="11">
    <location>
        <begin position="1"/>
        <end position="23"/>
    </location>
</feature>
<dbReference type="SUPFAM" id="SSF52058">
    <property type="entry name" value="L domain-like"/>
    <property type="match status" value="1"/>
</dbReference>
<keyword evidence="3" id="KW-1003">Cell membrane</keyword>
<evidence type="ECO:0000256" key="8">
    <source>
        <dbReference type="ARBA" id="ARBA00023136"/>
    </source>
</evidence>
<keyword evidence="11" id="KW-0732">Signal</keyword>
<evidence type="ECO:0000256" key="4">
    <source>
        <dbReference type="ARBA" id="ARBA00022614"/>
    </source>
</evidence>
<name>A0AAD2A2D7_9LAMI</name>
<keyword evidence="6" id="KW-0677">Repeat</keyword>
<dbReference type="Pfam" id="PF00560">
    <property type="entry name" value="LRR_1"/>
    <property type="match status" value="3"/>
</dbReference>
<dbReference type="GO" id="GO:0005886">
    <property type="term" value="C:plasma membrane"/>
    <property type="evidence" value="ECO:0007669"/>
    <property type="project" value="UniProtKB-SubCell"/>
</dbReference>
<reference evidence="13" key="1">
    <citation type="submission" date="2023-05" db="EMBL/GenBank/DDBJ databases">
        <authorList>
            <person name="Huff M."/>
        </authorList>
    </citation>
    <scope>NUCLEOTIDE SEQUENCE</scope>
</reference>
<evidence type="ECO:0000256" key="10">
    <source>
        <dbReference type="SAM" id="Phobius"/>
    </source>
</evidence>
<protein>
    <recommendedName>
        <fullName evidence="12">Leucine-rich repeat-containing N-terminal plant-type domain-containing protein</fullName>
    </recommendedName>
</protein>
<organism evidence="13 14">
    <name type="scientific">Fraxinus pennsylvanica</name>
    <dbReference type="NCBI Taxonomy" id="56036"/>
    <lineage>
        <taxon>Eukaryota</taxon>
        <taxon>Viridiplantae</taxon>
        <taxon>Streptophyta</taxon>
        <taxon>Embryophyta</taxon>
        <taxon>Tracheophyta</taxon>
        <taxon>Spermatophyta</taxon>
        <taxon>Magnoliopsida</taxon>
        <taxon>eudicotyledons</taxon>
        <taxon>Gunneridae</taxon>
        <taxon>Pentapetalae</taxon>
        <taxon>asterids</taxon>
        <taxon>lamiids</taxon>
        <taxon>Lamiales</taxon>
        <taxon>Oleaceae</taxon>
        <taxon>Oleeae</taxon>
        <taxon>Fraxinus</taxon>
    </lineage>
</organism>
<evidence type="ECO:0000256" key="3">
    <source>
        <dbReference type="ARBA" id="ARBA00022475"/>
    </source>
</evidence>
<keyword evidence="5 10" id="KW-0812">Transmembrane</keyword>
<feature type="transmembrane region" description="Helical" evidence="10">
    <location>
        <begin position="319"/>
        <end position="342"/>
    </location>
</feature>
<accession>A0AAD2A2D7</accession>
<dbReference type="Pfam" id="PF08263">
    <property type="entry name" value="LRRNT_2"/>
    <property type="match status" value="1"/>
</dbReference>
<dbReference type="Proteomes" id="UP000834106">
    <property type="component" value="Chromosome 15"/>
</dbReference>
<dbReference type="InterPro" id="IPR032675">
    <property type="entry name" value="LRR_dom_sf"/>
</dbReference>
<feature type="chain" id="PRO_5042117365" description="Leucine-rich repeat-containing N-terminal plant-type domain-containing protein" evidence="11">
    <location>
        <begin position="24"/>
        <end position="344"/>
    </location>
</feature>
<evidence type="ECO:0000256" key="9">
    <source>
        <dbReference type="ARBA" id="ARBA00023180"/>
    </source>
</evidence>
<gene>
    <name evidence="13" type="ORF">FPE_LOCUS24827</name>
</gene>
<keyword evidence="8 10" id="KW-0472">Membrane</keyword>
<keyword evidence="7 10" id="KW-1133">Transmembrane helix</keyword>
<evidence type="ECO:0000256" key="1">
    <source>
        <dbReference type="ARBA" id="ARBA00004251"/>
    </source>
</evidence>
<evidence type="ECO:0000256" key="7">
    <source>
        <dbReference type="ARBA" id="ARBA00022989"/>
    </source>
</evidence>
<dbReference type="FunFam" id="3.80.10.10:FF:000356">
    <property type="entry name" value="LRR receptor-like serine/threonine-protein kinase"/>
    <property type="match status" value="1"/>
</dbReference>
<keyword evidence="9" id="KW-0325">Glycoprotein</keyword>
<dbReference type="InterPro" id="IPR001611">
    <property type="entry name" value="Leu-rich_rpt"/>
</dbReference>
<dbReference type="InterPro" id="IPR013210">
    <property type="entry name" value="LRR_N_plant-typ"/>
</dbReference>
<evidence type="ECO:0000256" key="6">
    <source>
        <dbReference type="ARBA" id="ARBA00022737"/>
    </source>
</evidence>
<comment type="subcellular location">
    <subcellularLocation>
        <location evidence="1">Cell membrane</location>
        <topology evidence="1">Single-pass type I membrane protein</topology>
    </subcellularLocation>
</comment>
<evidence type="ECO:0000259" key="12">
    <source>
        <dbReference type="Pfam" id="PF08263"/>
    </source>
</evidence>
<feature type="domain" description="Leucine-rich repeat-containing N-terminal plant-type" evidence="12">
    <location>
        <begin position="27"/>
        <end position="61"/>
    </location>
</feature>
<keyword evidence="14" id="KW-1185">Reference proteome</keyword>
<dbReference type="AlphaFoldDB" id="A0AAD2A2D7"/>
<dbReference type="EMBL" id="OU503050">
    <property type="protein sequence ID" value="CAI9777397.1"/>
    <property type="molecule type" value="Genomic_DNA"/>
</dbReference>
<dbReference type="Gene3D" id="3.80.10.10">
    <property type="entry name" value="Ribonuclease Inhibitor"/>
    <property type="match status" value="1"/>
</dbReference>
<evidence type="ECO:0000313" key="14">
    <source>
        <dbReference type="Proteomes" id="UP000834106"/>
    </source>
</evidence>
<sequence>MKLGKFWLWFFMVVSLNEWSCFGCWEEERSALLQLKENINFPDGKSLSSWIVNETAADCCSELSKLEILDFTPYSVNDSDVLPVFHFTFICLFSSCQELHALSNFVELELSYNEVDNFTASEGIKSMFRFETLYLDGIKSKVSNMKQSLTAFSNIKKLYFRYITLEGMLVTYALKHVSQLEGLYLDYSSVDASFLQSIGVMTSLKFLTLSECEINGTLPAQGQLSYAFYNSNSLETLDLRENRFSGNIPQWIGNLSSLRVILLRGNHFEGTIPEQLCQMKRLSMIDLSYNDLSGQIPHCLGNITLEDHLSSPMRSQVSWIWISSTSALSFLVYLWCFALLLFSA</sequence>